<sequence>WILVLLVIRGLALGMTVQTTFVTALSVVPRLELPRGSSLVNALRQVVQAIGVAVLATVLASTLSPQVRAAQAQFEDAPASGAGHGGACTVPRTHVATPGGLGVIAATAGATPELLQQACTEMVAGFERAYRLTFYLAMVAVLLGFLLPGWPGRWAGRQGHAPEPAGAH</sequence>
<proteinExistence type="predicted"/>
<reference evidence="2" key="1">
    <citation type="submission" date="2020-02" db="EMBL/GenBank/DDBJ databases">
        <authorList>
            <person name="Meier V. D."/>
        </authorList>
    </citation>
    <scope>NUCLEOTIDE SEQUENCE</scope>
    <source>
        <strain evidence="2">AVDCRST_MAG89</strain>
    </source>
</reference>
<protein>
    <submittedName>
        <fullName evidence="2">Uncharacterized MFS-type transporter</fullName>
    </submittedName>
</protein>
<dbReference type="AlphaFoldDB" id="A0A6J4K754"/>
<keyword evidence="1" id="KW-0812">Transmembrane</keyword>
<evidence type="ECO:0000313" key="2">
    <source>
        <dbReference type="EMBL" id="CAA9297230.1"/>
    </source>
</evidence>
<accession>A0A6J4K754</accession>
<feature type="non-terminal residue" evidence="2">
    <location>
        <position position="1"/>
    </location>
</feature>
<keyword evidence="1" id="KW-0472">Membrane</keyword>
<gene>
    <name evidence="2" type="ORF">AVDCRST_MAG89-211</name>
</gene>
<organism evidence="2">
    <name type="scientific">uncultured Gemmatimonadota bacterium</name>
    <dbReference type="NCBI Taxonomy" id="203437"/>
    <lineage>
        <taxon>Bacteria</taxon>
        <taxon>Pseudomonadati</taxon>
        <taxon>Gemmatimonadota</taxon>
        <taxon>environmental samples</taxon>
    </lineage>
</organism>
<feature type="transmembrane region" description="Helical" evidence="1">
    <location>
        <begin position="42"/>
        <end position="63"/>
    </location>
</feature>
<dbReference type="EMBL" id="CADCTV010000046">
    <property type="protein sequence ID" value="CAA9297230.1"/>
    <property type="molecule type" value="Genomic_DNA"/>
</dbReference>
<keyword evidence="1" id="KW-1133">Transmembrane helix</keyword>
<evidence type="ECO:0000256" key="1">
    <source>
        <dbReference type="SAM" id="Phobius"/>
    </source>
</evidence>
<dbReference type="SUPFAM" id="SSF103473">
    <property type="entry name" value="MFS general substrate transporter"/>
    <property type="match status" value="1"/>
</dbReference>
<feature type="transmembrane region" description="Helical" evidence="1">
    <location>
        <begin position="132"/>
        <end position="150"/>
    </location>
</feature>
<name>A0A6J4K754_9BACT</name>
<dbReference type="InterPro" id="IPR036259">
    <property type="entry name" value="MFS_trans_sf"/>
</dbReference>